<dbReference type="SUPFAM" id="SSF53756">
    <property type="entry name" value="UDP-Glycosyltransferase/glycogen phosphorylase"/>
    <property type="match status" value="1"/>
</dbReference>
<dbReference type="PANTHER" id="PTHR12526">
    <property type="entry name" value="GLYCOSYLTRANSFERASE"/>
    <property type="match status" value="1"/>
</dbReference>
<dbReference type="Proteomes" id="UP000287233">
    <property type="component" value="Chromosome"/>
</dbReference>
<dbReference type="PANTHER" id="PTHR12526:SF634">
    <property type="entry name" value="BLL3361 PROTEIN"/>
    <property type="match status" value="1"/>
</dbReference>
<dbReference type="KEGG" id="bih:BIP78_1411"/>
<feature type="domain" description="Glycosyl transferase family 1" evidence="1">
    <location>
        <begin position="244"/>
        <end position="405"/>
    </location>
</feature>
<dbReference type="Gene3D" id="3.40.50.2000">
    <property type="entry name" value="Glycogen Phosphorylase B"/>
    <property type="match status" value="2"/>
</dbReference>
<reference evidence="3" key="1">
    <citation type="submission" date="2018-12" db="EMBL/GenBank/DDBJ databases">
        <title>Complete genome sequence of an uncultured bacterium of the candidate phylum Bipolaricaulota.</title>
        <authorList>
            <person name="Kadnikov V.V."/>
            <person name="Mardanov A.V."/>
            <person name="Beletsky A.V."/>
            <person name="Frank Y.A."/>
            <person name="Karnachuk O.V."/>
            <person name="Ravin N.V."/>
        </authorList>
    </citation>
    <scope>NUCLEOTIDE SEQUENCE [LARGE SCALE GENOMIC DNA]</scope>
</reference>
<gene>
    <name evidence="2" type="ORF">BIP78_1411</name>
</gene>
<dbReference type="GO" id="GO:0016757">
    <property type="term" value="F:glycosyltransferase activity"/>
    <property type="evidence" value="ECO:0007669"/>
    <property type="project" value="InterPro"/>
</dbReference>
<organism evidence="2 3">
    <name type="scientific">Bipolaricaulis sibiricus</name>
    <dbReference type="NCBI Taxonomy" id="2501609"/>
    <lineage>
        <taxon>Bacteria</taxon>
        <taxon>Candidatus Bipolaricaulota</taxon>
        <taxon>Candidatus Bipolaricaulia</taxon>
        <taxon>Candidatus Bipolaricaulales</taxon>
        <taxon>Candidatus Bipolaricaulaceae</taxon>
        <taxon>Candidatus Bipolaricaulis</taxon>
    </lineage>
</organism>
<dbReference type="EMBL" id="CP034928">
    <property type="protein sequence ID" value="QAA77177.1"/>
    <property type="molecule type" value="Genomic_DNA"/>
</dbReference>
<dbReference type="AlphaFoldDB" id="A0A410FVS5"/>
<protein>
    <recommendedName>
        <fullName evidence="1">Glycosyl transferase family 1 domain-containing protein</fullName>
    </recommendedName>
</protein>
<evidence type="ECO:0000259" key="1">
    <source>
        <dbReference type="Pfam" id="PF00534"/>
    </source>
</evidence>
<name>A0A410FVS5_BIPS1</name>
<dbReference type="Pfam" id="PF00534">
    <property type="entry name" value="Glycos_transf_1"/>
    <property type="match status" value="1"/>
</dbReference>
<dbReference type="InterPro" id="IPR001296">
    <property type="entry name" value="Glyco_trans_1"/>
</dbReference>
<dbReference type="CDD" id="cd03801">
    <property type="entry name" value="GT4_PimA-like"/>
    <property type="match status" value="1"/>
</dbReference>
<sequence>MPHVVFTGAHLGYDARTVPLGGGAAVGTALVRRWAETAPFQLLVLGSGSRPPIPGIPYHQLAWTSSGNGHPADLSVRAYARLSREFERGVVRFLHELARDVDPVEVCVLHNDIAEAGDFAEIAALGYRQAAIFHVDVVDYVAQIYLRGLVAAPVLARGWRGAERARLARVLPDVLRIAFGKQEACARHCDLLIVPSRQMAEILRRAYPWRTADDVLVVPWGVVAEPAPLEAAAVRAELERRYDPGGRPVLLALSRISPEKGQDLLLRALRLWEKRGGGELLAFICGEAAYMHGGSYLRTLHRLARALHRVEVHFPGYVAGAAKHAFFGLSDLYVFPSRHESYGLTLMEALAAGLPVLTTDHRSARDLVRPEFGRVVPPRPAALCEGLVELLARRADLPGMGKAARAFANDRPFSHTADALAACLLDLVSPEPARVASQGSSL</sequence>
<evidence type="ECO:0000313" key="3">
    <source>
        <dbReference type="Proteomes" id="UP000287233"/>
    </source>
</evidence>
<evidence type="ECO:0000313" key="2">
    <source>
        <dbReference type="EMBL" id="QAA77177.1"/>
    </source>
</evidence>
<proteinExistence type="predicted"/>
<accession>A0A410FVS5</accession>